<reference evidence="2" key="1">
    <citation type="submission" date="2023-03" db="EMBL/GenBank/DDBJ databases">
        <title>Complete genome of Cladonia borealis.</title>
        <authorList>
            <person name="Park H."/>
        </authorList>
    </citation>
    <scope>NUCLEOTIDE SEQUENCE</scope>
    <source>
        <strain evidence="2">ANT050790</strain>
    </source>
</reference>
<comment type="caution">
    <text evidence="2">The sequence shown here is derived from an EMBL/GenBank/DDBJ whole genome shotgun (WGS) entry which is preliminary data.</text>
</comment>
<gene>
    <name evidence="2" type="ORF">JMJ35_003857</name>
</gene>
<dbReference type="EMBL" id="JAFEKC020000006">
    <property type="protein sequence ID" value="KAK0514135.1"/>
    <property type="molecule type" value="Genomic_DNA"/>
</dbReference>
<name>A0AA39R3G8_9LECA</name>
<evidence type="ECO:0000313" key="3">
    <source>
        <dbReference type="Proteomes" id="UP001166286"/>
    </source>
</evidence>
<organism evidence="2 3">
    <name type="scientific">Cladonia borealis</name>
    <dbReference type="NCBI Taxonomy" id="184061"/>
    <lineage>
        <taxon>Eukaryota</taxon>
        <taxon>Fungi</taxon>
        <taxon>Dikarya</taxon>
        <taxon>Ascomycota</taxon>
        <taxon>Pezizomycotina</taxon>
        <taxon>Lecanoromycetes</taxon>
        <taxon>OSLEUM clade</taxon>
        <taxon>Lecanoromycetidae</taxon>
        <taxon>Lecanorales</taxon>
        <taxon>Lecanorineae</taxon>
        <taxon>Cladoniaceae</taxon>
        <taxon>Cladonia</taxon>
    </lineage>
</organism>
<dbReference type="Proteomes" id="UP001166286">
    <property type="component" value="Unassembled WGS sequence"/>
</dbReference>
<feature type="chain" id="PRO_5041206573" evidence="1">
    <location>
        <begin position="22"/>
        <end position="207"/>
    </location>
</feature>
<keyword evidence="3" id="KW-1185">Reference proteome</keyword>
<evidence type="ECO:0000313" key="2">
    <source>
        <dbReference type="EMBL" id="KAK0514135.1"/>
    </source>
</evidence>
<keyword evidence="1" id="KW-0732">Signal</keyword>
<feature type="signal peptide" evidence="1">
    <location>
        <begin position="1"/>
        <end position="21"/>
    </location>
</feature>
<sequence length="207" mass="23150">MRTPIASYSLFVLSFVIFVKASPLVNLPSSLVLDFANGNNTSPRLPSNTTDLINDALDMSTVWAKSQPPFNYHVPYSNIALMFALYSTLSSCNQTEVGIIMRTAIRDSVNPFRPQDPVPLTHHVWESNRYWLDMSPLGGFGSNLPFTYDMWTASLTGINNFVFAYPGLFFHYQVYLDDKYGHTGACLAIGGLQFTWRLDPAATASRM</sequence>
<evidence type="ECO:0000256" key="1">
    <source>
        <dbReference type="SAM" id="SignalP"/>
    </source>
</evidence>
<accession>A0AA39R3G8</accession>
<dbReference type="AlphaFoldDB" id="A0AA39R3G8"/>
<proteinExistence type="predicted"/>
<protein>
    <submittedName>
        <fullName evidence="2">Uncharacterized protein</fullName>
    </submittedName>
</protein>